<dbReference type="Pfam" id="PF00106">
    <property type="entry name" value="adh_short"/>
    <property type="match status" value="1"/>
</dbReference>
<reference evidence="1 2" key="1">
    <citation type="submission" date="2019-02" db="EMBL/GenBank/DDBJ databases">
        <title>Sequencing the genomes of 1000 actinobacteria strains.</title>
        <authorList>
            <person name="Klenk H.-P."/>
        </authorList>
    </citation>
    <scope>NUCLEOTIDE SEQUENCE [LARGE SCALE GENOMIC DNA]</scope>
    <source>
        <strain evidence="1 2">DSM 45779</strain>
    </source>
</reference>
<dbReference type="RefSeq" id="WP_207223668.1">
    <property type="nucleotide sequence ID" value="NZ_SHKL01000001.1"/>
</dbReference>
<comment type="caution">
    <text evidence="1">The sequence shown here is derived from an EMBL/GenBank/DDBJ whole genome shotgun (WGS) entry which is preliminary data.</text>
</comment>
<dbReference type="PANTHER" id="PTHR43975">
    <property type="entry name" value="ZGC:101858"/>
    <property type="match status" value="1"/>
</dbReference>
<dbReference type="InterPro" id="IPR036291">
    <property type="entry name" value="NAD(P)-bd_dom_sf"/>
</dbReference>
<protein>
    <submittedName>
        <fullName evidence="1">NAD(P)-dependent dehydrogenase (Short-subunit alcohol dehydrogenase family)</fullName>
    </submittedName>
</protein>
<dbReference type="PRINTS" id="PR00081">
    <property type="entry name" value="GDHRDH"/>
</dbReference>
<dbReference type="Pfam" id="PF13561">
    <property type="entry name" value="adh_short_C2"/>
    <property type="match status" value="1"/>
</dbReference>
<evidence type="ECO:0000313" key="1">
    <source>
        <dbReference type="EMBL" id="RZT88454.1"/>
    </source>
</evidence>
<keyword evidence="2" id="KW-1185">Reference proteome</keyword>
<dbReference type="Proteomes" id="UP000291591">
    <property type="component" value="Unassembled WGS sequence"/>
</dbReference>
<dbReference type="EMBL" id="SHKL01000001">
    <property type="protein sequence ID" value="RZT88454.1"/>
    <property type="molecule type" value="Genomic_DNA"/>
</dbReference>
<dbReference type="InterPro" id="IPR002347">
    <property type="entry name" value="SDR_fam"/>
</dbReference>
<accession>A0A4Q7V4P6</accession>
<gene>
    <name evidence="1" type="ORF">EV383_5396</name>
</gene>
<organism evidence="1 2">
    <name type="scientific">Pseudonocardia sediminis</name>
    <dbReference type="NCBI Taxonomy" id="1397368"/>
    <lineage>
        <taxon>Bacteria</taxon>
        <taxon>Bacillati</taxon>
        <taxon>Actinomycetota</taxon>
        <taxon>Actinomycetes</taxon>
        <taxon>Pseudonocardiales</taxon>
        <taxon>Pseudonocardiaceae</taxon>
        <taxon>Pseudonocardia</taxon>
    </lineage>
</organism>
<evidence type="ECO:0000313" key="2">
    <source>
        <dbReference type="Proteomes" id="UP000291591"/>
    </source>
</evidence>
<dbReference type="AlphaFoldDB" id="A0A4Q7V4P6"/>
<dbReference type="PANTHER" id="PTHR43975:SF2">
    <property type="entry name" value="EG:BACR7A4.14 PROTEIN-RELATED"/>
    <property type="match status" value="1"/>
</dbReference>
<name>A0A4Q7V4P6_PSEST</name>
<proteinExistence type="predicted"/>
<dbReference type="Gene3D" id="3.40.50.720">
    <property type="entry name" value="NAD(P)-binding Rossmann-like Domain"/>
    <property type="match status" value="1"/>
</dbReference>
<sequence length="253" mass="25151">MVSRHVVTGASSGIGAALAAALAAGGDEVLGLDRSDGFPPGVEPVHCDLTDPASIAAAARRIGAAGPLDGLACVAGVPGTAPAATVMAVNVVGTRALTEALLPRVRDGGSVVLLASLAGYRSPVPDADVARLVSAPDADVLAAAGDDGPEAYQLSKKIVHRYAVELAVRLLPRRVRCSSISPGPVTTPILADFRATMPSVDGAAEIVGRHGAADEVAAAAAFLLSPAASWVNGIDLRVDGGLLATRAVAAPVQ</sequence>
<dbReference type="SUPFAM" id="SSF51735">
    <property type="entry name" value="NAD(P)-binding Rossmann-fold domains"/>
    <property type="match status" value="1"/>
</dbReference>